<dbReference type="InterPro" id="IPR041123">
    <property type="entry name" value="CRM1_repeat"/>
</dbReference>
<dbReference type="Pfam" id="PF08389">
    <property type="entry name" value="Xpo1"/>
    <property type="match status" value="1"/>
</dbReference>
<dbReference type="GO" id="GO:0031267">
    <property type="term" value="F:small GTPase binding"/>
    <property type="evidence" value="ECO:0007669"/>
    <property type="project" value="InterPro"/>
</dbReference>
<comment type="similarity">
    <text evidence="2">Belongs to the exportin family.</text>
</comment>
<feature type="region of interest" description="Disordered" evidence="6">
    <location>
        <begin position="1037"/>
        <end position="1063"/>
    </location>
</feature>
<evidence type="ECO:0000256" key="6">
    <source>
        <dbReference type="SAM" id="MobiDB-lite"/>
    </source>
</evidence>
<dbReference type="PANTHER" id="PTHR11223">
    <property type="entry name" value="EXPORTIN 1/5"/>
    <property type="match status" value="1"/>
</dbReference>
<keyword evidence="4" id="KW-0653">Protein transport</keyword>
<evidence type="ECO:0000256" key="4">
    <source>
        <dbReference type="ARBA" id="ARBA00022927"/>
    </source>
</evidence>
<protein>
    <submittedName>
        <fullName evidence="8">Probable CRM1-nuclear export factor, exportin</fullName>
    </submittedName>
</protein>
<dbReference type="GO" id="GO:0005634">
    <property type="term" value="C:nucleus"/>
    <property type="evidence" value="ECO:0007669"/>
    <property type="project" value="UniProtKB-SubCell"/>
</dbReference>
<dbReference type="GO" id="GO:0000055">
    <property type="term" value="P:ribosomal large subunit export from nucleus"/>
    <property type="evidence" value="ECO:0007669"/>
    <property type="project" value="TreeGrafter"/>
</dbReference>
<evidence type="ECO:0000313" key="8">
    <source>
        <dbReference type="EMBL" id="SJL17514.1"/>
    </source>
</evidence>
<gene>
    <name evidence="8" type="ORF">ARMOST_21066</name>
</gene>
<accession>A0A284S932</accession>
<dbReference type="Pfam" id="PF18777">
    <property type="entry name" value="CRM1_repeat"/>
    <property type="match status" value="1"/>
</dbReference>
<dbReference type="OrthoDB" id="27218at2759"/>
<dbReference type="InterPro" id="IPR014877">
    <property type="entry name" value="XPO1_C_dom"/>
</dbReference>
<dbReference type="OMA" id="CLIEIVD"/>
<dbReference type="InterPro" id="IPR045065">
    <property type="entry name" value="XPO1/5"/>
</dbReference>
<dbReference type="InterPro" id="IPR001494">
    <property type="entry name" value="Importin-beta_N"/>
</dbReference>
<dbReference type="Pfam" id="PF03810">
    <property type="entry name" value="IBN_N"/>
    <property type="match status" value="1"/>
</dbReference>
<dbReference type="Pfam" id="PF08767">
    <property type="entry name" value="CRM1_C"/>
    <property type="match status" value="1"/>
</dbReference>
<evidence type="ECO:0000313" key="9">
    <source>
        <dbReference type="Proteomes" id="UP000219338"/>
    </source>
</evidence>
<dbReference type="AlphaFoldDB" id="A0A284S932"/>
<dbReference type="InterPro" id="IPR040485">
    <property type="entry name" value="XPO1_repeat_3"/>
</dbReference>
<dbReference type="GO" id="GO:0005049">
    <property type="term" value="F:nuclear export signal receptor activity"/>
    <property type="evidence" value="ECO:0007669"/>
    <property type="project" value="InterPro"/>
</dbReference>
<dbReference type="SMART" id="SM00913">
    <property type="entry name" value="IBN_N"/>
    <property type="match status" value="1"/>
</dbReference>
<dbReference type="Gene3D" id="1.25.10.10">
    <property type="entry name" value="Leucine-rich Repeat Variant"/>
    <property type="match status" value="1"/>
</dbReference>
<name>A0A284S932_ARMOS</name>
<evidence type="ECO:0000256" key="2">
    <source>
        <dbReference type="ARBA" id="ARBA00009466"/>
    </source>
</evidence>
<dbReference type="PROSITE" id="PS50166">
    <property type="entry name" value="IMPORTIN_B_NT"/>
    <property type="match status" value="1"/>
</dbReference>
<dbReference type="GO" id="GO:0006611">
    <property type="term" value="P:protein export from nucleus"/>
    <property type="evidence" value="ECO:0007669"/>
    <property type="project" value="InterPro"/>
</dbReference>
<evidence type="ECO:0000259" key="7">
    <source>
        <dbReference type="PROSITE" id="PS50166"/>
    </source>
</evidence>
<dbReference type="InterPro" id="IPR016024">
    <property type="entry name" value="ARM-type_fold"/>
</dbReference>
<dbReference type="InterPro" id="IPR011989">
    <property type="entry name" value="ARM-like"/>
</dbReference>
<sequence length="1063" mass="121337">MESVLDFSRDFDVSSLDKVVMTFYSGHGEDAKLAQNVLTQFEEHPDAWTHVPEILEKASFPQTKFIGLQILGKLVSTRWKTLPEGQRQGIRNFIISATVKVTSDEALLRREKLYVNKLNLVLIQVLKQEWPHNWPNFIPELVESSKTNLTLCENNMTILKLLSEEVFDFSAEQMTQAKIASLKQQMWNEFSEIFKLCSEILAEANKVSLIKATLETLYKFLNWIALGYVFETQIIELLINRFLEPPDSRNVTLRCLAEIARLPAPEYNDRVIFIYTSVMAAVSRIIPIHANIAEVYRNASPSDEELVLNLALFLTNFFGEHLELVENDAHREILLSGHIYLVKISAVEEREVFKICAEYWAKLLSGLYNEVTALPIGNLSLSLAGIPHVLGDLKMRKDIYAEVLSNLRLVVIERMVKPEEVLVVENDEGEIVREHLKEIDTIVLYKSMRELLIYLTHLDVVDTEAILTRKLAKQVDGTEWSWQNLNTLCWAIGSISGAMNEDTEKRFLVTVIKDLLGLVEQKRGKDNKAVIASDIMYIVGQYPRFLKAHWKFLKTVVNKLFEFMHETHEGVQDMACDTFIKIAQKCRRHFVMQQAGEKEPFVNEILRALNRITVDLSPQQVHTFYEAVGYMIAAQPNKLHQEKLLAELMDLPNTAWDTLMVQAAQNADVLSSMDNVKLFSNVLKSNVSACISVGPFFLPQLARIFADMLGLYKAVSGIISETVAQEGSIASKKTHIRHLRTVKKDILKLMETYIQRADDLESVNNSFIPPLLDAILGDYNRNVPIARDSEVLNLMTVVTNRLGQLLTPQVIPIIDAVFEPTLAMITTDFTEFPEHRLWFFKLLEAINRNCFPALLQLQPDQFKMFMNSVFWAIKHTMRDIADVGLGMLGELITKFSQSPPEVAGPFFQQYFTTIMQEIFFVLTDSEHKSGFTAQVAILAKLFLFANTMLEKVPLFETERIDTTNRILLQEYLANLLGSAFPHMQKAHIIEFVGGLNEFYNDGIKFRGAARDFLIQLKEFSGDELYLDEKEAEAQKKAEQERQVAMSIPGMLKPSQLEEKDENI</sequence>
<keyword evidence="9" id="KW-1185">Reference proteome</keyword>
<feature type="domain" description="Importin N-terminal" evidence="7">
    <location>
        <begin position="34"/>
        <end position="100"/>
    </location>
</feature>
<proteinExistence type="inferred from homology"/>
<dbReference type="Pfam" id="PF18784">
    <property type="entry name" value="CRM1_repeat_2"/>
    <property type="match status" value="1"/>
</dbReference>
<dbReference type="FunFam" id="1.25.10.10:FF:000022">
    <property type="entry name" value="protein EXPORTIN 1A"/>
    <property type="match status" value="1"/>
</dbReference>
<dbReference type="InterPro" id="IPR013598">
    <property type="entry name" value="Exportin-1/Importin-b-like"/>
</dbReference>
<keyword evidence="3" id="KW-0813">Transport</keyword>
<reference evidence="9" key="1">
    <citation type="journal article" date="2017" name="Nat. Ecol. Evol.">
        <title>Genome expansion and lineage-specific genetic innovations in the forest pathogenic fungi Armillaria.</title>
        <authorList>
            <person name="Sipos G."/>
            <person name="Prasanna A.N."/>
            <person name="Walter M.C."/>
            <person name="O'Connor E."/>
            <person name="Balint B."/>
            <person name="Krizsan K."/>
            <person name="Kiss B."/>
            <person name="Hess J."/>
            <person name="Varga T."/>
            <person name="Slot J."/>
            <person name="Riley R."/>
            <person name="Boka B."/>
            <person name="Rigling D."/>
            <person name="Barry K."/>
            <person name="Lee J."/>
            <person name="Mihaltcheva S."/>
            <person name="LaButti K."/>
            <person name="Lipzen A."/>
            <person name="Waldron R."/>
            <person name="Moloney N.M."/>
            <person name="Sperisen C."/>
            <person name="Kredics L."/>
            <person name="Vagvoelgyi C."/>
            <person name="Patrignani A."/>
            <person name="Fitzpatrick D."/>
            <person name="Nagy I."/>
            <person name="Doyle S."/>
            <person name="Anderson J.B."/>
            <person name="Grigoriev I.V."/>
            <person name="Gueldener U."/>
            <person name="Muensterkoetter M."/>
            <person name="Nagy L.G."/>
        </authorList>
    </citation>
    <scope>NUCLEOTIDE SEQUENCE [LARGE SCALE GENOMIC DNA]</scope>
    <source>
        <strain evidence="9">C18/9</strain>
    </source>
</reference>
<dbReference type="InterPro" id="IPR041235">
    <property type="entry name" value="Exp1_repeat_2"/>
</dbReference>
<organism evidence="8 9">
    <name type="scientific">Armillaria ostoyae</name>
    <name type="common">Armillaria root rot fungus</name>
    <dbReference type="NCBI Taxonomy" id="47428"/>
    <lineage>
        <taxon>Eukaryota</taxon>
        <taxon>Fungi</taxon>
        <taxon>Dikarya</taxon>
        <taxon>Basidiomycota</taxon>
        <taxon>Agaricomycotina</taxon>
        <taxon>Agaricomycetes</taxon>
        <taxon>Agaricomycetidae</taxon>
        <taxon>Agaricales</taxon>
        <taxon>Marasmiineae</taxon>
        <taxon>Physalacriaceae</taxon>
        <taxon>Armillaria</taxon>
    </lineage>
</organism>
<dbReference type="SMART" id="SM01102">
    <property type="entry name" value="CRM1_C"/>
    <property type="match status" value="1"/>
</dbReference>
<dbReference type="STRING" id="47428.A0A284S932"/>
<comment type="subcellular location">
    <subcellularLocation>
        <location evidence="1">Nucleus</location>
    </subcellularLocation>
</comment>
<dbReference type="Pfam" id="PF18787">
    <property type="entry name" value="CRM1_repeat_3"/>
    <property type="match status" value="1"/>
</dbReference>
<dbReference type="SUPFAM" id="SSF48371">
    <property type="entry name" value="ARM repeat"/>
    <property type="match status" value="2"/>
</dbReference>
<evidence type="ECO:0000256" key="5">
    <source>
        <dbReference type="ARBA" id="ARBA00023242"/>
    </source>
</evidence>
<evidence type="ECO:0000256" key="1">
    <source>
        <dbReference type="ARBA" id="ARBA00004123"/>
    </source>
</evidence>
<dbReference type="GO" id="GO:0005737">
    <property type="term" value="C:cytoplasm"/>
    <property type="evidence" value="ECO:0007669"/>
    <property type="project" value="TreeGrafter"/>
</dbReference>
<dbReference type="PANTHER" id="PTHR11223:SF2">
    <property type="entry name" value="EXPORTIN-1"/>
    <property type="match status" value="1"/>
</dbReference>
<dbReference type="GO" id="GO:0000056">
    <property type="term" value="P:ribosomal small subunit export from nucleus"/>
    <property type="evidence" value="ECO:0007669"/>
    <property type="project" value="TreeGrafter"/>
</dbReference>
<dbReference type="Proteomes" id="UP000219338">
    <property type="component" value="Unassembled WGS sequence"/>
</dbReference>
<dbReference type="EMBL" id="FUEG01000045">
    <property type="protein sequence ID" value="SJL17514.1"/>
    <property type="molecule type" value="Genomic_DNA"/>
</dbReference>
<keyword evidence="5" id="KW-0539">Nucleus</keyword>
<evidence type="ECO:0000256" key="3">
    <source>
        <dbReference type="ARBA" id="ARBA00022448"/>
    </source>
</evidence>